<dbReference type="Pfam" id="PF04055">
    <property type="entry name" value="Radical_SAM"/>
    <property type="match status" value="1"/>
</dbReference>
<dbReference type="EMBL" id="JAHTGR010000011">
    <property type="protein sequence ID" value="MBV6323428.1"/>
    <property type="molecule type" value="Genomic_DNA"/>
</dbReference>
<organism evidence="8 10">
    <name type="scientific">Duganella violaceipulchra</name>
    <dbReference type="NCBI Taxonomy" id="2849652"/>
    <lineage>
        <taxon>Bacteria</taxon>
        <taxon>Pseudomonadati</taxon>
        <taxon>Pseudomonadota</taxon>
        <taxon>Betaproteobacteria</taxon>
        <taxon>Burkholderiales</taxon>
        <taxon>Oxalobacteraceae</taxon>
        <taxon>Telluria group</taxon>
        <taxon>Duganella</taxon>
    </lineage>
</organism>
<keyword evidence="11" id="KW-1185">Reference proteome</keyword>
<comment type="caution">
    <text evidence="8">The sequence shown here is derived from an EMBL/GenBank/DDBJ whole genome shotgun (WGS) entry which is preliminary data.</text>
</comment>
<comment type="cofactor">
    <cofactor evidence="1">
        <name>[4Fe-4S] cluster</name>
        <dbReference type="ChEBI" id="CHEBI:49883"/>
    </cofactor>
</comment>
<dbReference type="InterPro" id="IPR000385">
    <property type="entry name" value="MoaA_NifB_PqqE_Fe-S-bd_CS"/>
</dbReference>
<evidence type="ECO:0000256" key="5">
    <source>
        <dbReference type="ARBA" id="ARBA00023004"/>
    </source>
</evidence>
<keyword evidence="6" id="KW-0411">Iron-sulfur</keyword>
<reference evidence="8" key="1">
    <citation type="submission" date="2021-07" db="EMBL/GenBank/DDBJ databases">
        <title>Characterization of violacein-producing bacteria and related species.</title>
        <authorList>
            <person name="Wilson H.S."/>
            <person name="De Leon M.E."/>
        </authorList>
    </citation>
    <scope>NUCLEOTIDE SEQUENCE</scope>
    <source>
        <strain evidence="8">HSC-15S17</strain>
    </source>
</reference>
<dbReference type="SFLD" id="SFLDG01067">
    <property type="entry name" value="SPASM/twitch_domain_containing"/>
    <property type="match status" value="1"/>
</dbReference>
<evidence type="ECO:0000313" key="9">
    <source>
        <dbReference type="EMBL" id="MCP2007618.1"/>
    </source>
</evidence>
<keyword evidence="3" id="KW-0949">S-adenosyl-L-methionine</keyword>
<dbReference type="PROSITE" id="PS51918">
    <property type="entry name" value="RADICAL_SAM"/>
    <property type="match status" value="1"/>
</dbReference>
<dbReference type="RefSeq" id="WP_217944118.1">
    <property type="nucleotide sequence ID" value="NZ_JAHTGR010000011.1"/>
</dbReference>
<dbReference type="Proteomes" id="UP001155901">
    <property type="component" value="Unassembled WGS sequence"/>
</dbReference>
<dbReference type="InterPro" id="IPR023867">
    <property type="entry name" value="Sulphatase_maturase_rSAM"/>
</dbReference>
<evidence type="ECO:0000313" key="10">
    <source>
        <dbReference type="Proteomes" id="UP001155901"/>
    </source>
</evidence>
<evidence type="ECO:0000256" key="4">
    <source>
        <dbReference type="ARBA" id="ARBA00022723"/>
    </source>
</evidence>
<dbReference type="GO" id="GO:0051539">
    <property type="term" value="F:4 iron, 4 sulfur cluster binding"/>
    <property type="evidence" value="ECO:0007669"/>
    <property type="project" value="UniProtKB-KW"/>
</dbReference>
<dbReference type="InterPro" id="IPR007197">
    <property type="entry name" value="rSAM"/>
</dbReference>
<dbReference type="Proteomes" id="UP001162889">
    <property type="component" value="Unassembled WGS sequence"/>
</dbReference>
<protein>
    <submittedName>
        <fullName evidence="8">Radical SAM protein</fullName>
    </submittedName>
</protein>
<dbReference type="CDD" id="cd01335">
    <property type="entry name" value="Radical_SAM"/>
    <property type="match status" value="1"/>
</dbReference>
<accession>A0AA41L328</accession>
<dbReference type="AlphaFoldDB" id="A0AA41L328"/>
<gene>
    <name evidence="8" type="ORF">KVP70_21055</name>
    <name evidence="9" type="ORF">L1274_001311</name>
</gene>
<dbReference type="GO" id="GO:0016491">
    <property type="term" value="F:oxidoreductase activity"/>
    <property type="evidence" value="ECO:0007669"/>
    <property type="project" value="InterPro"/>
</dbReference>
<keyword evidence="5" id="KW-0408">Iron</keyword>
<dbReference type="SFLD" id="SFLDS00029">
    <property type="entry name" value="Radical_SAM"/>
    <property type="match status" value="1"/>
</dbReference>
<keyword evidence="2" id="KW-0004">4Fe-4S</keyword>
<proteinExistence type="predicted"/>
<evidence type="ECO:0000256" key="3">
    <source>
        <dbReference type="ARBA" id="ARBA00022691"/>
    </source>
</evidence>
<dbReference type="PANTHER" id="PTHR43273:SF8">
    <property type="entry name" value="RADICAL SAM DOMAIN PROTEIN"/>
    <property type="match status" value="1"/>
</dbReference>
<dbReference type="SFLD" id="SFLDG01386">
    <property type="entry name" value="main_SPASM_domain-containing"/>
    <property type="match status" value="1"/>
</dbReference>
<name>A0AA41L328_9BURK</name>
<evidence type="ECO:0000259" key="7">
    <source>
        <dbReference type="PROSITE" id="PS51918"/>
    </source>
</evidence>
<dbReference type="GO" id="GO:0046872">
    <property type="term" value="F:metal ion binding"/>
    <property type="evidence" value="ECO:0007669"/>
    <property type="project" value="UniProtKB-KW"/>
</dbReference>
<feature type="domain" description="Radical SAM core" evidence="7">
    <location>
        <begin position="12"/>
        <end position="239"/>
    </location>
</feature>
<dbReference type="EMBL" id="JALJZU010000002">
    <property type="protein sequence ID" value="MCP2007618.1"/>
    <property type="molecule type" value="Genomic_DNA"/>
</dbReference>
<reference evidence="9" key="2">
    <citation type="submission" date="2022-03" db="EMBL/GenBank/DDBJ databases">
        <title>Genome Encyclopedia of Bacteria and Archaea VI: Functional Genomics of Type Strains.</title>
        <authorList>
            <person name="Whitman W."/>
        </authorList>
    </citation>
    <scope>NUCLEOTIDE SEQUENCE</scope>
    <source>
        <strain evidence="9">HSC-15S17</strain>
    </source>
</reference>
<dbReference type="PANTHER" id="PTHR43273">
    <property type="entry name" value="ANAEROBIC SULFATASE-MATURATING ENZYME HOMOLOG ASLB-RELATED"/>
    <property type="match status" value="1"/>
</dbReference>
<keyword evidence="4" id="KW-0479">Metal-binding</keyword>
<dbReference type="PROSITE" id="PS01305">
    <property type="entry name" value="MOAA_NIFB_PQQE"/>
    <property type="match status" value="1"/>
</dbReference>
<dbReference type="SFLD" id="SFLDG01072">
    <property type="entry name" value="dehydrogenase_like"/>
    <property type="match status" value="1"/>
</dbReference>
<evidence type="ECO:0000313" key="11">
    <source>
        <dbReference type="Proteomes" id="UP001162889"/>
    </source>
</evidence>
<evidence type="ECO:0000256" key="1">
    <source>
        <dbReference type="ARBA" id="ARBA00001966"/>
    </source>
</evidence>
<evidence type="ECO:0000313" key="8">
    <source>
        <dbReference type="EMBL" id="MBV6323428.1"/>
    </source>
</evidence>
<evidence type="ECO:0000256" key="2">
    <source>
        <dbReference type="ARBA" id="ARBA00022485"/>
    </source>
</evidence>
<evidence type="ECO:0000256" key="6">
    <source>
        <dbReference type="ARBA" id="ARBA00023014"/>
    </source>
</evidence>
<sequence length="390" mass="44149">MTASTQLPQEEKSVPFTTYVVKVVSRCNLNCEYCYMYNLADRSYRDQPGVMLPDTTRAMCLRIASHARRHGVPWVHIILHGGEPLMMGRARLAEWVGLVRTSLGEILASFSIQSNGTLIDDEWIDLLAELQVRIGISVDGPKVYHDMYRVDHKGRGSFDNVISAIRTLQMHPRGSEIFSCVMSVVNPDIPPKMLFEFWQFLDVPGFDLSLPHANHLHPPRRSRMSYGEWLRAFFDLWFDQNRPDRSVRYFENILRMLFGYPVSTDNIGGKPVGVVVVETDGGIEPTDAFKCCEEGVTKLGLNVHTAEFDDLYGIALVETLQRGTPGLCASCQACELNEVCGGGYMPHRYSRERGFDNPSIYCDDLQMLIRHIRGRVLDSLPPQMREAVLA</sequence>